<keyword evidence="2 5" id="KW-0689">Ribosomal protein</keyword>
<feature type="region of interest" description="Disordered" evidence="7">
    <location>
        <begin position="97"/>
        <end position="116"/>
    </location>
</feature>
<dbReference type="GO" id="GO:0006412">
    <property type="term" value="P:translation"/>
    <property type="evidence" value="ECO:0007669"/>
    <property type="project" value="UniProtKB-UniRule"/>
</dbReference>
<dbReference type="GO" id="GO:0019843">
    <property type="term" value="F:rRNA binding"/>
    <property type="evidence" value="ECO:0007669"/>
    <property type="project" value="UniProtKB-UniRule"/>
</dbReference>
<evidence type="ECO:0000256" key="6">
    <source>
        <dbReference type="RuleBase" id="RU003477"/>
    </source>
</evidence>
<evidence type="ECO:0000256" key="2">
    <source>
        <dbReference type="ARBA" id="ARBA00022980"/>
    </source>
</evidence>
<dbReference type="GO" id="GO:0003735">
    <property type="term" value="F:structural constituent of ribosome"/>
    <property type="evidence" value="ECO:0007669"/>
    <property type="project" value="InterPro"/>
</dbReference>
<dbReference type="CDD" id="cd06089">
    <property type="entry name" value="KOW_RPL26"/>
    <property type="match status" value="1"/>
</dbReference>
<dbReference type="AlphaFoldDB" id="A0A517NHH0"/>
<keyword evidence="5" id="KW-0699">rRNA-binding</keyword>
<dbReference type="Pfam" id="PF00467">
    <property type="entry name" value="KOW"/>
    <property type="match status" value="1"/>
</dbReference>
<evidence type="ECO:0000256" key="1">
    <source>
        <dbReference type="ARBA" id="ARBA00010618"/>
    </source>
</evidence>
<dbReference type="PROSITE" id="PS01108">
    <property type="entry name" value="RIBOSOMAL_L24"/>
    <property type="match status" value="1"/>
</dbReference>
<accession>A0A517NHH0</accession>
<evidence type="ECO:0000256" key="4">
    <source>
        <dbReference type="ARBA" id="ARBA00035206"/>
    </source>
</evidence>
<comment type="function">
    <text evidence="5">One of two assembly initiator proteins, it binds directly to the 5'-end of the 23S rRNA, where it nucleates assembly of the 50S subunit.</text>
</comment>
<dbReference type="NCBIfam" id="TIGR01079">
    <property type="entry name" value="rplX_bact"/>
    <property type="match status" value="1"/>
</dbReference>
<protein>
    <recommendedName>
        <fullName evidence="4 5">Large ribosomal subunit protein uL24</fullName>
    </recommendedName>
</protein>
<proteinExistence type="inferred from homology"/>
<keyword evidence="10" id="KW-1185">Reference proteome</keyword>
<evidence type="ECO:0000256" key="7">
    <source>
        <dbReference type="SAM" id="MobiDB-lite"/>
    </source>
</evidence>
<dbReference type="GO" id="GO:1990904">
    <property type="term" value="C:ribonucleoprotein complex"/>
    <property type="evidence" value="ECO:0007669"/>
    <property type="project" value="UniProtKB-KW"/>
</dbReference>
<evidence type="ECO:0000256" key="3">
    <source>
        <dbReference type="ARBA" id="ARBA00023274"/>
    </source>
</evidence>
<comment type="similarity">
    <text evidence="1 5 6">Belongs to the universal ribosomal protein uL24 family.</text>
</comment>
<dbReference type="OrthoDB" id="9807419at2"/>
<gene>
    <name evidence="5 9" type="primary">rplX</name>
    <name evidence="9" type="ORF">K227x_49980</name>
</gene>
<dbReference type="SMART" id="SM00739">
    <property type="entry name" value="KOW"/>
    <property type="match status" value="1"/>
</dbReference>
<dbReference type="PANTHER" id="PTHR12903">
    <property type="entry name" value="MITOCHONDRIAL RIBOSOMAL PROTEIN L24"/>
    <property type="match status" value="1"/>
</dbReference>
<dbReference type="KEGG" id="rlc:K227x_49980"/>
<feature type="domain" description="KOW" evidence="8">
    <location>
        <begin position="2"/>
        <end position="29"/>
    </location>
</feature>
<name>A0A517NHH0_9BACT</name>
<dbReference type="HAMAP" id="MF_01326_B">
    <property type="entry name" value="Ribosomal_uL24_B"/>
    <property type="match status" value="1"/>
</dbReference>
<dbReference type="InterPro" id="IPR008991">
    <property type="entry name" value="Translation_prot_SH3-like_sf"/>
</dbReference>
<dbReference type="Proteomes" id="UP000318538">
    <property type="component" value="Chromosome"/>
</dbReference>
<evidence type="ECO:0000259" key="8">
    <source>
        <dbReference type="SMART" id="SM00739"/>
    </source>
</evidence>
<dbReference type="InterPro" id="IPR005825">
    <property type="entry name" value="Ribosomal_uL24_CS"/>
</dbReference>
<organism evidence="9 10">
    <name type="scientific">Rubripirellula lacrimiformis</name>
    <dbReference type="NCBI Taxonomy" id="1930273"/>
    <lineage>
        <taxon>Bacteria</taxon>
        <taxon>Pseudomonadati</taxon>
        <taxon>Planctomycetota</taxon>
        <taxon>Planctomycetia</taxon>
        <taxon>Pirellulales</taxon>
        <taxon>Pirellulaceae</taxon>
        <taxon>Rubripirellula</taxon>
    </lineage>
</organism>
<reference evidence="9 10" key="1">
    <citation type="submission" date="2019-02" db="EMBL/GenBank/DDBJ databases">
        <title>Deep-cultivation of Planctomycetes and their phenomic and genomic characterization uncovers novel biology.</title>
        <authorList>
            <person name="Wiegand S."/>
            <person name="Jogler M."/>
            <person name="Boedeker C."/>
            <person name="Pinto D."/>
            <person name="Vollmers J."/>
            <person name="Rivas-Marin E."/>
            <person name="Kohn T."/>
            <person name="Peeters S.H."/>
            <person name="Heuer A."/>
            <person name="Rast P."/>
            <person name="Oberbeckmann S."/>
            <person name="Bunk B."/>
            <person name="Jeske O."/>
            <person name="Meyerdierks A."/>
            <person name="Storesund J.E."/>
            <person name="Kallscheuer N."/>
            <person name="Luecker S."/>
            <person name="Lage O.M."/>
            <person name="Pohl T."/>
            <person name="Merkel B.J."/>
            <person name="Hornburger P."/>
            <person name="Mueller R.-W."/>
            <person name="Bruemmer F."/>
            <person name="Labrenz M."/>
            <person name="Spormann A.M."/>
            <person name="Op den Camp H."/>
            <person name="Overmann J."/>
            <person name="Amann R."/>
            <person name="Jetten M.S.M."/>
            <person name="Mascher T."/>
            <person name="Medema M.H."/>
            <person name="Devos D.P."/>
            <person name="Kaster A.-K."/>
            <person name="Ovreas L."/>
            <person name="Rohde M."/>
            <person name="Galperin M.Y."/>
            <person name="Jogler C."/>
        </authorList>
    </citation>
    <scope>NUCLEOTIDE SEQUENCE [LARGE SCALE GENOMIC DNA]</scope>
    <source>
        <strain evidence="9 10">K22_7</strain>
    </source>
</reference>
<comment type="function">
    <text evidence="5">One of the proteins that surrounds the polypeptide exit tunnel on the outside of the subunit.</text>
</comment>
<dbReference type="RefSeq" id="WP_145173409.1">
    <property type="nucleotide sequence ID" value="NZ_CP036525.1"/>
</dbReference>
<dbReference type="InterPro" id="IPR041988">
    <property type="entry name" value="Ribosomal_uL24_KOW"/>
</dbReference>
<dbReference type="InterPro" id="IPR003256">
    <property type="entry name" value="Ribosomal_uL24"/>
</dbReference>
<dbReference type="InterPro" id="IPR005824">
    <property type="entry name" value="KOW"/>
</dbReference>
<dbReference type="GO" id="GO:0005840">
    <property type="term" value="C:ribosome"/>
    <property type="evidence" value="ECO:0007669"/>
    <property type="project" value="UniProtKB-KW"/>
</dbReference>
<evidence type="ECO:0000256" key="5">
    <source>
        <dbReference type="HAMAP-Rule" id="MF_01326"/>
    </source>
</evidence>
<dbReference type="SUPFAM" id="SSF50104">
    <property type="entry name" value="Translation proteins SH3-like domain"/>
    <property type="match status" value="1"/>
</dbReference>
<dbReference type="InterPro" id="IPR057264">
    <property type="entry name" value="Ribosomal_uL24_C"/>
</dbReference>
<sequence>MNFRIDDEVEVIAGADKGHRGKVLKIDRKANKIVVEGAGRVWKHVRRSQKNPQGGRLNKEMPIAASNVMLVDPADGKRTRVGVRFLADGSKERYAKKTGNSLGKIAPARAQHAAKA</sequence>
<comment type="subunit">
    <text evidence="5">Part of the 50S ribosomal subunit.</text>
</comment>
<evidence type="ECO:0000313" key="9">
    <source>
        <dbReference type="EMBL" id="QDT06587.1"/>
    </source>
</evidence>
<dbReference type="InterPro" id="IPR014722">
    <property type="entry name" value="Rib_uL2_dom2"/>
</dbReference>
<evidence type="ECO:0000313" key="10">
    <source>
        <dbReference type="Proteomes" id="UP000318538"/>
    </source>
</evidence>
<dbReference type="Gene3D" id="2.30.30.30">
    <property type="match status" value="1"/>
</dbReference>
<dbReference type="Pfam" id="PF17136">
    <property type="entry name" value="ribosomal_L24"/>
    <property type="match status" value="1"/>
</dbReference>
<dbReference type="EMBL" id="CP036525">
    <property type="protein sequence ID" value="QDT06587.1"/>
    <property type="molecule type" value="Genomic_DNA"/>
</dbReference>
<keyword evidence="5" id="KW-0694">RNA-binding</keyword>
<keyword evidence="3 5" id="KW-0687">Ribonucleoprotein</keyword>